<dbReference type="Pfam" id="PF11913">
    <property type="entry name" value="DUF3431"/>
    <property type="match status" value="1"/>
</dbReference>
<dbReference type="SUPFAM" id="SSF51971">
    <property type="entry name" value="Nucleotide-binding domain"/>
    <property type="match status" value="1"/>
</dbReference>
<keyword evidence="1" id="KW-1133">Transmembrane helix</keyword>
<evidence type="ECO:0000256" key="1">
    <source>
        <dbReference type="SAM" id="Phobius"/>
    </source>
</evidence>
<accession>A0A914BSG9</accession>
<evidence type="ECO:0000259" key="2">
    <source>
        <dbReference type="Pfam" id="PF01593"/>
    </source>
</evidence>
<reference evidence="3" key="1">
    <citation type="submission" date="2022-11" db="UniProtKB">
        <authorList>
            <consortium name="EnsemblMetazoa"/>
        </authorList>
    </citation>
    <scope>IDENTIFICATION</scope>
</reference>
<keyword evidence="4" id="KW-1185">Reference proteome</keyword>
<dbReference type="InterPro" id="IPR021838">
    <property type="entry name" value="DUF3431"/>
</dbReference>
<dbReference type="GeneID" id="119746383"/>
<evidence type="ECO:0000313" key="4">
    <source>
        <dbReference type="Proteomes" id="UP000887568"/>
    </source>
</evidence>
<organism evidence="3 4">
    <name type="scientific">Patiria miniata</name>
    <name type="common">Bat star</name>
    <name type="synonym">Asterina miniata</name>
    <dbReference type="NCBI Taxonomy" id="46514"/>
    <lineage>
        <taxon>Eukaryota</taxon>
        <taxon>Metazoa</taxon>
        <taxon>Echinodermata</taxon>
        <taxon>Eleutherozoa</taxon>
        <taxon>Asterozoa</taxon>
        <taxon>Asteroidea</taxon>
        <taxon>Valvatacea</taxon>
        <taxon>Valvatida</taxon>
        <taxon>Asterinidae</taxon>
        <taxon>Patiria</taxon>
    </lineage>
</organism>
<dbReference type="OrthoDB" id="38045at2759"/>
<dbReference type="Proteomes" id="UP000887568">
    <property type="component" value="Unplaced"/>
</dbReference>
<dbReference type="EnsemblMetazoa" id="XM_038223300.1">
    <property type="protein sequence ID" value="XP_038079228.1"/>
    <property type="gene ID" value="LOC119746383"/>
</dbReference>
<keyword evidence="1" id="KW-0472">Membrane</keyword>
<sequence length="757" mass="87158">MALFSKRRQFCLVFGICFYTAVIIVITWSFKKDTVVKIATKSEMTVNPRSHNYLPKGRRRIVIIGSGPTALGAVQRLYEFQQELNNTEVIVLEQRGQPGGLAVSERDDQGFLWDMGGHVIFSHYSYFDQTLDRAVPNWNKHVRAAFAYMKGPDDKRRFIPYPVQHNIHTMHKQDQEKSLSGLEEITNNPPVKPPRTFDEWLLQKFGKGLCEVFMRKYNKKVWTVDTTEMNSVWVGERVAVPNATAIKDKIHKANSGKLAKDSEWGPNRFFRFPRYNGTGGIWSSVAKLLPRSWFKFHEKVIEIDVDNKVITIESTRNQNSLSTLSYSTLISTVPLDNFVGFLESKDSSLERMKGITAQLVYTHTHIVGIGLTGQPPDNLADKSWMYFPDSDSPFYRVTVFSKYSKDHVPHTGEYWSLMCESAEPIRRNMLNWNQTNVVSATIEALVNYGFITTDMIVSKYYRRLDHGYPVPSLKRDAILKAVQPWLEAKDIFSRGRFGGWKYEVGNQDHSLMQGVEVVDRILKGVPEETYADPNRVNSQKNTGRVVHAGLKDYEIVVAHYDESLDWVKSYADHAHVYHKGTNTSAPFEMYAWEKLPNVGREGHTYLHHIITHYNNLPNVTIFLQAAFRFHRGLCHRNPLKYISSARAGIPCIHPDELVVRKWGKLKHVANFKQDRKAGLMRVTALTFGEFYRVLFGAPPPKDGMPHCYCGCFGATREMIRKHPLHVYQKAIAFMNDHSNPEEGHYIERLWYWMFLNS</sequence>
<protein>
    <recommendedName>
        <fullName evidence="2">Amine oxidase domain-containing protein</fullName>
    </recommendedName>
</protein>
<dbReference type="GO" id="GO:0016491">
    <property type="term" value="F:oxidoreductase activity"/>
    <property type="evidence" value="ECO:0007669"/>
    <property type="project" value="InterPro"/>
</dbReference>
<dbReference type="AlphaFoldDB" id="A0A914BSG9"/>
<feature type="domain" description="Amine oxidase" evidence="2">
    <location>
        <begin position="87"/>
        <end position="337"/>
    </location>
</feature>
<keyword evidence="1" id="KW-0812">Transmembrane</keyword>
<proteinExistence type="predicted"/>
<dbReference type="Gene3D" id="3.50.50.60">
    <property type="entry name" value="FAD/NAD(P)-binding domain"/>
    <property type="match status" value="1"/>
</dbReference>
<feature type="transmembrane region" description="Helical" evidence="1">
    <location>
        <begin position="12"/>
        <end position="30"/>
    </location>
</feature>
<dbReference type="PANTHER" id="PTHR43734:SF4">
    <property type="entry name" value="AMINE OXIDASE DOMAIN-CONTAINING PROTEIN"/>
    <property type="match status" value="1"/>
</dbReference>
<dbReference type="InterPro" id="IPR002937">
    <property type="entry name" value="Amino_oxidase"/>
</dbReference>
<name>A0A914BSG9_PATMI</name>
<dbReference type="Pfam" id="PF01593">
    <property type="entry name" value="Amino_oxidase"/>
    <property type="match status" value="1"/>
</dbReference>
<dbReference type="PANTHER" id="PTHR43734">
    <property type="entry name" value="PHYTOENE DESATURASE"/>
    <property type="match status" value="1"/>
</dbReference>
<dbReference type="RefSeq" id="XP_038079228.1">
    <property type="nucleotide sequence ID" value="XM_038223300.1"/>
</dbReference>
<evidence type="ECO:0000313" key="3">
    <source>
        <dbReference type="EnsemblMetazoa" id="XP_038079228.1"/>
    </source>
</evidence>
<dbReference type="InterPro" id="IPR036188">
    <property type="entry name" value="FAD/NAD-bd_sf"/>
</dbReference>